<comment type="similarity">
    <text evidence="3 14">Belongs to the glycosyl hydrolase 13 family.</text>
</comment>
<gene>
    <name evidence="18" type="ORF">SAMN04488105_107266</name>
</gene>
<dbReference type="Gene3D" id="1.10.10.760">
    <property type="entry name" value="E-set domains of sugar-utilizing enzymes"/>
    <property type="match status" value="1"/>
</dbReference>
<organism evidence="18 19">
    <name type="scientific">Salipiger thiooxidans</name>
    <dbReference type="NCBI Taxonomy" id="282683"/>
    <lineage>
        <taxon>Bacteria</taxon>
        <taxon>Pseudomonadati</taxon>
        <taxon>Pseudomonadota</taxon>
        <taxon>Alphaproteobacteria</taxon>
        <taxon>Rhodobacterales</taxon>
        <taxon>Roseobacteraceae</taxon>
        <taxon>Salipiger</taxon>
    </lineage>
</organism>
<dbReference type="InterPro" id="IPR004193">
    <property type="entry name" value="Glyco_hydro_13_N"/>
</dbReference>
<dbReference type="InterPro" id="IPR017853">
    <property type="entry name" value="GH"/>
</dbReference>
<dbReference type="Pfam" id="PF02922">
    <property type="entry name" value="CBM_48"/>
    <property type="match status" value="1"/>
</dbReference>
<dbReference type="PANTHER" id="PTHR43651:SF11">
    <property type="entry name" value="MALTO-OLIGOSYLTREHALOSE TREHALOHYDROLASE"/>
    <property type="match status" value="1"/>
</dbReference>
<evidence type="ECO:0000256" key="14">
    <source>
        <dbReference type="PIRNR" id="PIRNR006337"/>
    </source>
</evidence>
<name>A0A1G7FSF4_9RHOB</name>
<dbReference type="SMART" id="SM00642">
    <property type="entry name" value="Aamy"/>
    <property type="match status" value="1"/>
</dbReference>
<feature type="active site" description="Proton donor" evidence="15">
    <location>
        <position position="289"/>
    </location>
</feature>
<dbReference type="Gene3D" id="2.60.40.10">
    <property type="entry name" value="Immunoglobulins"/>
    <property type="match status" value="1"/>
</dbReference>
<dbReference type="EMBL" id="FNAV01000007">
    <property type="protein sequence ID" value="SDE78709.1"/>
    <property type="molecule type" value="Genomic_DNA"/>
</dbReference>
<evidence type="ECO:0000256" key="1">
    <source>
        <dbReference type="ARBA" id="ARBA00004496"/>
    </source>
</evidence>
<feature type="domain" description="Glycosyl hydrolase family 13 catalytic" evidence="17">
    <location>
        <begin position="111"/>
        <end position="444"/>
    </location>
</feature>
<evidence type="ECO:0000256" key="2">
    <source>
        <dbReference type="ARBA" id="ARBA00005199"/>
    </source>
</evidence>
<dbReference type="Proteomes" id="UP000198994">
    <property type="component" value="Unassembled WGS sequence"/>
</dbReference>
<dbReference type="GO" id="GO:0033942">
    <property type="term" value="F:4-alpha-D-(1-&gt;4)-alpha-D-glucanotrehalose trehalohydrolase activity"/>
    <property type="evidence" value="ECO:0007669"/>
    <property type="project" value="UniProtKB-EC"/>
</dbReference>
<dbReference type="PIRSF" id="PIRSF006337">
    <property type="entry name" value="Trehalose_TreZ"/>
    <property type="match status" value="1"/>
</dbReference>
<evidence type="ECO:0000256" key="12">
    <source>
        <dbReference type="ARBA" id="ARBA00034013"/>
    </source>
</evidence>
<evidence type="ECO:0000256" key="9">
    <source>
        <dbReference type="ARBA" id="ARBA00023295"/>
    </source>
</evidence>
<evidence type="ECO:0000313" key="18">
    <source>
        <dbReference type="EMBL" id="SDE78709.1"/>
    </source>
</evidence>
<evidence type="ECO:0000256" key="3">
    <source>
        <dbReference type="ARBA" id="ARBA00008061"/>
    </source>
</evidence>
<accession>A0A1G7FSF4</accession>
<dbReference type="GO" id="GO:0005992">
    <property type="term" value="P:trehalose biosynthetic process"/>
    <property type="evidence" value="ECO:0007669"/>
    <property type="project" value="UniProtKB-UniRule"/>
</dbReference>
<dbReference type="InterPro" id="IPR006047">
    <property type="entry name" value="GH13_cat_dom"/>
</dbReference>
<evidence type="ECO:0000256" key="11">
    <source>
        <dbReference type="ARBA" id="ARBA00033284"/>
    </source>
</evidence>
<sequence length="571" mass="63407">MTAPSPWGARPLGDGSWRFSIWAPAARYVALLLEGRELAMEPGRAGDWSCRIPARPGMAYLFRIDGRDLPDPASRAQIGGVEGPSLTVDPEAFDWARTWSGRSLEEAVFFELHVGTFTREGTFAAAARRLPDLAALGVTAIQLMPVAQFMGRRGWGYDGVLIRAPHPAYGTPDELRAFVAEAQGHGMMVLLDLVMNHFGPFGNFLPDYAPDFFTDQPTPWGDGIAFHRPEVQAFFRDAALGWLCEYRLDGFRLDAVHEIRDGQDQRFLRALSDEIRTLDLGRPVHLICEDERNLTHLREAGFDAEWNDDWHNVLHVALTGETQGYYSRYARDPFADLARALERGQADEGQPHPEGPRGTEAAHLSWTAFVNANQTHDQIGNRAHGERFISLIGEEAARVTHAVLLCMPFLPLLFMGEEEGSEAPFLFFCDPPDEAMRRAVRDGRRAELGRIGYDAEHMPDPTGLEAFEASRPYPARDPARAESWRALTRDLLDLRARRIVPLLKSGKSGIGDVTRHGPRAFAVRWPFEAGEIRMLMSLGTPATGAASLPACAFRLGDPTHDAFGMEVEITA</sequence>
<dbReference type="GO" id="GO:0005737">
    <property type="term" value="C:cytoplasm"/>
    <property type="evidence" value="ECO:0007669"/>
    <property type="project" value="UniProtKB-SubCell"/>
</dbReference>
<evidence type="ECO:0000256" key="5">
    <source>
        <dbReference type="ARBA" id="ARBA00015938"/>
    </source>
</evidence>
<comment type="subcellular location">
    <subcellularLocation>
        <location evidence="1 15">Cytoplasm</location>
    </subcellularLocation>
</comment>
<dbReference type="UniPathway" id="UPA00299"/>
<dbReference type="EC" id="3.2.1.141" evidence="4 13"/>
<dbReference type="RefSeq" id="WP_089959672.1">
    <property type="nucleotide sequence ID" value="NZ_FNAV01000007.1"/>
</dbReference>
<dbReference type="InterPro" id="IPR013783">
    <property type="entry name" value="Ig-like_fold"/>
</dbReference>
<keyword evidence="19" id="KW-1185">Reference proteome</keyword>
<dbReference type="CDD" id="cd11325">
    <property type="entry name" value="AmyAc_GTHase"/>
    <property type="match status" value="1"/>
</dbReference>
<protein>
    <recommendedName>
        <fullName evidence="5 13">Malto-oligosyltrehalose trehalohydrolase</fullName>
        <shortName evidence="14">MTHase</shortName>
        <ecNumber evidence="4 13">3.2.1.141</ecNumber>
    </recommendedName>
    <alternativeName>
        <fullName evidence="11 14">4-alpha-D-((1-&gt;4)-alpha-D-glucano)trehalose trehalohydrolase</fullName>
    </alternativeName>
    <alternativeName>
        <fullName evidence="10 14">Maltooligosyl trehalose trehalohydrolase</fullName>
    </alternativeName>
</protein>
<evidence type="ECO:0000256" key="8">
    <source>
        <dbReference type="ARBA" id="ARBA00023277"/>
    </source>
</evidence>
<comment type="pathway">
    <text evidence="2 14">Glycan biosynthesis; trehalose biosynthesis.</text>
</comment>
<feature type="site" description="Transition state stabilizer" evidence="16">
    <location>
        <position position="377"/>
    </location>
</feature>
<dbReference type="SUPFAM" id="SSF51445">
    <property type="entry name" value="(Trans)glycosidases"/>
    <property type="match status" value="1"/>
</dbReference>
<dbReference type="PANTHER" id="PTHR43651">
    <property type="entry name" value="1,4-ALPHA-GLUCAN-BRANCHING ENZYME"/>
    <property type="match status" value="1"/>
</dbReference>
<dbReference type="SUPFAM" id="SSF81296">
    <property type="entry name" value="E set domains"/>
    <property type="match status" value="1"/>
</dbReference>
<dbReference type="OrthoDB" id="9800174at2"/>
<feature type="active site" description="Nucleophile" evidence="15">
    <location>
        <position position="254"/>
    </location>
</feature>
<dbReference type="Gene3D" id="3.20.20.80">
    <property type="entry name" value="Glycosidases"/>
    <property type="match status" value="1"/>
</dbReference>
<reference evidence="19" key="1">
    <citation type="submission" date="2016-10" db="EMBL/GenBank/DDBJ databases">
        <authorList>
            <person name="Varghese N."/>
            <person name="Submissions S."/>
        </authorList>
    </citation>
    <scope>NUCLEOTIDE SEQUENCE [LARGE SCALE GENOMIC DNA]</scope>
    <source>
        <strain evidence="19">DSM 10146</strain>
    </source>
</reference>
<evidence type="ECO:0000256" key="6">
    <source>
        <dbReference type="ARBA" id="ARBA00022490"/>
    </source>
</evidence>
<dbReference type="NCBIfam" id="TIGR02402">
    <property type="entry name" value="trehalose_TreZ"/>
    <property type="match status" value="1"/>
</dbReference>
<comment type="catalytic activity">
    <reaction evidence="12 14">
        <text>hydrolysis of (1-&gt;4)-alpha-D-glucosidic linkage in 4-alpha-D-[(1-&gt;4)-alpha-D-glucanosyl]n trehalose to yield trehalose and (1-&gt;4)-alpha-D-glucan.</text>
        <dbReference type="EC" id="3.2.1.141"/>
    </reaction>
</comment>
<evidence type="ECO:0000259" key="17">
    <source>
        <dbReference type="SMART" id="SM00642"/>
    </source>
</evidence>
<evidence type="ECO:0000313" key="19">
    <source>
        <dbReference type="Proteomes" id="UP000198994"/>
    </source>
</evidence>
<evidence type="ECO:0000256" key="7">
    <source>
        <dbReference type="ARBA" id="ARBA00022801"/>
    </source>
</evidence>
<dbReference type="Pfam" id="PF00128">
    <property type="entry name" value="Alpha-amylase"/>
    <property type="match status" value="1"/>
</dbReference>
<dbReference type="InterPro" id="IPR014756">
    <property type="entry name" value="Ig_E-set"/>
</dbReference>
<proteinExistence type="inferred from homology"/>
<keyword evidence="6" id="KW-0963">Cytoplasm</keyword>
<dbReference type="InterPro" id="IPR012768">
    <property type="entry name" value="Trehalose_TreZ"/>
</dbReference>
<evidence type="ECO:0000256" key="16">
    <source>
        <dbReference type="PIRSR" id="PIRSR006337-3"/>
    </source>
</evidence>
<dbReference type="InterPro" id="IPR044901">
    <property type="entry name" value="Trehalose_TreZ_E-set_sf"/>
</dbReference>
<evidence type="ECO:0000256" key="4">
    <source>
        <dbReference type="ARBA" id="ARBA00012268"/>
    </source>
</evidence>
<dbReference type="AlphaFoldDB" id="A0A1G7FSF4"/>
<dbReference type="CDD" id="cd02853">
    <property type="entry name" value="E_set_MTHase_like_N"/>
    <property type="match status" value="1"/>
</dbReference>
<evidence type="ECO:0000256" key="15">
    <source>
        <dbReference type="PIRSR" id="PIRSR006337-1"/>
    </source>
</evidence>
<keyword evidence="9 14" id="KW-0326">Glycosidase</keyword>
<keyword evidence="7 14" id="KW-0378">Hydrolase</keyword>
<evidence type="ECO:0000256" key="13">
    <source>
        <dbReference type="NCBIfam" id="TIGR02402"/>
    </source>
</evidence>
<dbReference type="STRING" id="282683.SAMN04488105_107266"/>
<keyword evidence="8" id="KW-0119">Carbohydrate metabolism</keyword>
<evidence type="ECO:0000256" key="10">
    <source>
        <dbReference type="ARBA" id="ARBA00032057"/>
    </source>
</evidence>